<evidence type="ECO:0000256" key="4">
    <source>
        <dbReference type="ARBA" id="ARBA00013030"/>
    </source>
</evidence>
<dbReference type="EMBL" id="GL883133">
    <property type="protein sequence ID" value="EGG02143.1"/>
    <property type="molecule type" value="Genomic_DNA"/>
</dbReference>
<dbReference type="Pfam" id="PF00266">
    <property type="entry name" value="Aminotran_5"/>
    <property type="match status" value="2"/>
</dbReference>
<feature type="domain" description="Aminotransferase class V" evidence="13">
    <location>
        <begin position="12"/>
        <end position="98"/>
    </location>
</feature>
<evidence type="ECO:0000256" key="9">
    <source>
        <dbReference type="ARBA" id="ARBA00023299"/>
    </source>
</evidence>
<evidence type="ECO:0000256" key="10">
    <source>
        <dbReference type="ARBA" id="ARBA00047630"/>
    </source>
</evidence>
<protein>
    <recommendedName>
        <fullName evidence="4">phosphoserine transaminase</fullName>
        <ecNumber evidence="4">2.6.1.52</ecNumber>
    </recommendedName>
</protein>
<dbReference type="OrthoDB" id="1703350at2759"/>
<dbReference type="SUPFAM" id="SSF53383">
    <property type="entry name" value="PLP-dependent transferases"/>
    <property type="match status" value="1"/>
</dbReference>
<evidence type="ECO:0000256" key="2">
    <source>
        <dbReference type="ARBA" id="ARBA00005099"/>
    </source>
</evidence>
<evidence type="ECO:0000256" key="3">
    <source>
        <dbReference type="ARBA" id="ARBA00006904"/>
    </source>
</evidence>
<dbReference type="FunFam" id="3.40.640.10:FF:000010">
    <property type="entry name" value="Phosphoserine aminotransferase"/>
    <property type="match status" value="1"/>
</dbReference>
<dbReference type="Proteomes" id="UP000001072">
    <property type="component" value="Unassembled WGS sequence"/>
</dbReference>
<dbReference type="Gene3D" id="3.40.640.10">
    <property type="entry name" value="Type I PLP-dependent aspartate aminotransferase-like (Major domain)"/>
    <property type="match status" value="1"/>
</dbReference>
<dbReference type="InterPro" id="IPR015421">
    <property type="entry name" value="PyrdxlP-dep_Trfase_major"/>
</dbReference>
<evidence type="ECO:0000256" key="5">
    <source>
        <dbReference type="ARBA" id="ARBA00022576"/>
    </source>
</evidence>
<dbReference type="RefSeq" id="XP_007414680.1">
    <property type="nucleotide sequence ID" value="XM_007414618.1"/>
</dbReference>
<dbReference type="eggNOG" id="KOG2790">
    <property type="taxonomic scope" value="Eukaryota"/>
</dbReference>
<dbReference type="HAMAP" id="MF_00160">
    <property type="entry name" value="SerC_aminotrans_5"/>
    <property type="match status" value="1"/>
</dbReference>
<dbReference type="InParanoid" id="F4RZR3"/>
<dbReference type="GeneID" id="18928211"/>
<evidence type="ECO:0000256" key="12">
    <source>
        <dbReference type="RuleBase" id="RU004504"/>
    </source>
</evidence>
<comment type="catalytic activity">
    <reaction evidence="10">
        <text>4-(phosphooxy)-L-threonine + 2-oxoglutarate = (R)-3-hydroxy-2-oxo-4-phosphooxybutanoate + L-glutamate</text>
        <dbReference type="Rhea" id="RHEA:16573"/>
        <dbReference type="ChEBI" id="CHEBI:16810"/>
        <dbReference type="ChEBI" id="CHEBI:29985"/>
        <dbReference type="ChEBI" id="CHEBI:58452"/>
        <dbReference type="ChEBI" id="CHEBI:58538"/>
        <dbReference type="EC" id="2.6.1.52"/>
    </reaction>
</comment>
<dbReference type="HOGENOM" id="CLU_034866_0_2_1"/>
<dbReference type="UniPathway" id="UPA00135">
    <property type="reaction ID" value="UER00197"/>
</dbReference>
<gene>
    <name evidence="14" type="ORF">MELLADRAFT_44928</name>
</gene>
<dbReference type="GO" id="GO:0006564">
    <property type="term" value="P:L-serine biosynthetic process"/>
    <property type="evidence" value="ECO:0007669"/>
    <property type="project" value="UniProtKB-KW"/>
</dbReference>
<evidence type="ECO:0000256" key="11">
    <source>
        <dbReference type="ARBA" id="ARBA00049007"/>
    </source>
</evidence>
<keyword evidence="15" id="KW-1185">Reference proteome</keyword>
<evidence type="ECO:0000313" key="14">
    <source>
        <dbReference type="EMBL" id="EGG02143.1"/>
    </source>
</evidence>
<accession>F4RZR3</accession>
<proteinExistence type="inferred from homology"/>
<dbReference type="PIRSF" id="PIRSF000525">
    <property type="entry name" value="SerC"/>
    <property type="match status" value="1"/>
</dbReference>
<dbReference type="AlphaFoldDB" id="F4RZR3"/>
<dbReference type="GO" id="GO:0009113">
    <property type="term" value="P:purine nucleobase biosynthetic process"/>
    <property type="evidence" value="ECO:0007669"/>
    <property type="project" value="EnsemblFungi"/>
</dbReference>
<comment type="similarity">
    <text evidence="3">Belongs to the class-V pyridoxal-phosphate-dependent aminotransferase family. SerC subfamily.</text>
</comment>
<sequence length="412" mass="45275">MTSQSTRAQTINLGAGPCTLPTNVLETAARGLLDYNATGIGLVELSHRSKDFQALNAEAQDRLRKLLEVPDRFEILFMQGGGLQQFSCVVLNLVNQFRLKNRTAPEEVVTAGYVITGSWSAKAADESVRLGCPAHTLIDSRKYSSDGKSFKSIPQADRWTFDLAPNSAQRVPAFVYYCDNETVNGVEFGNPGFDVSGLPPSYDSVPLVADMSSNILSRRISPALWDRLGLVFAGAQKNMGPAGLTTVIVRKDLLVNLDDAVPFGGFRVPAMLSYKNLADHQSLYNTPPMFPIYVCNLVFEDLMSRGGVEMIERVNSEKASVVYKIIDESQGFYMNPIEAGARSRMNVIFTCSGGTSVEERFIAAAHKEGIKQIKGHRSIGGIRTSLYNAVTMEQVEVLCKFMLHFMKTEGKE</sequence>
<dbReference type="PANTHER" id="PTHR43247:SF1">
    <property type="entry name" value="PHOSPHOSERINE AMINOTRANSFERASE"/>
    <property type="match status" value="1"/>
</dbReference>
<dbReference type="InterPro" id="IPR015422">
    <property type="entry name" value="PyrdxlP-dep_Trfase_small"/>
</dbReference>
<dbReference type="GO" id="GO:0005737">
    <property type="term" value="C:cytoplasm"/>
    <property type="evidence" value="ECO:0007669"/>
    <property type="project" value="TreeGrafter"/>
</dbReference>
<dbReference type="KEGG" id="mlr:MELLADRAFT_44928"/>
<dbReference type="VEuPathDB" id="FungiDB:MELLADRAFT_44928"/>
<dbReference type="GO" id="GO:0030170">
    <property type="term" value="F:pyridoxal phosphate binding"/>
    <property type="evidence" value="ECO:0007669"/>
    <property type="project" value="TreeGrafter"/>
</dbReference>
<evidence type="ECO:0000256" key="8">
    <source>
        <dbReference type="ARBA" id="ARBA00022898"/>
    </source>
</evidence>
<evidence type="ECO:0000256" key="1">
    <source>
        <dbReference type="ARBA" id="ARBA00001933"/>
    </source>
</evidence>
<evidence type="ECO:0000256" key="6">
    <source>
        <dbReference type="ARBA" id="ARBA00022605"/>
    </source>
</evidence>
<dbReference type="InterPro" id="IPR020578">
    <property type="entry name" value="Aminotrans_V_PyrdxlP_BS"/>
</dbReference>
<evidence type="ECO:0000256" key="7">
    <source>
        <dbReference type="ARBA" id="ARBA00022679"/>
    </source>
</evidence>
<comment type="catalytic activity">
    <reaction evidence="11">
        <text>O-phospho-L-serine + 2-oxoglutarate = 3-phosphooxypyruvate + L-glutamate</text>
        <dbReference type="Rhea" id="RHEA:14329"/>
        <dbReference type="ChEBI" id="CHEBI:16810"/>
        <dbReference type="ChEBI" id="CHEBI:18110"/>
        <dbReference type="ChEBI" id="CHEBI:29985"/>
        <dbReference type="ChEBI" id="CHEBI:57524"/>
        <dbReference type="EC" id="2.6.1.52"/>
    </reaction>
</comment>
<comment type="cofactor">
    <cofactor evidence="1 12">
        <name>pyridoxal 5'-phosphate</name>
        <dbReference type="ChEBI" id="CHEBI:597326"/>
    </cofactor>
</comment>
<dbReference type="PROSITE" id="PS00595">
    <property type="entry name" value="AA_TRANSFER_CLASS_5"/>
    <property type="match status" value="1"/>
</dbReference>
<dbReference type="STRING" id="747676.F4RZR3"/>
<organism evidence="15">
    <name type="scientific">Melampsora larici-populina (strain 98AG31 / pathotype 3-4-7)</name>
    <name type="common">Poplar leaf rust fungus</name>
    <dbReference type="NCBI Taxonomy" id="747676"/>
    <lineage>
        <taxon>Eukaryota</taxon>
        <taxon>Fungi</taxon>
        <taxon>Dikarya</taxon>
        <taxon>Basidiomycota</taxon>
        <taxon>Pucciniomycotina</taxon>
        <taxon>Pucciniomycetes</taxon>
        <taxon>Pucciniales</taxon>
        <taxon>Melampsoraceae</taxon>
        <taxon>Melampsora</taxon>
    </lineage>
</organism>
<feature type="domain" description="Aminotransferase class V" evidence="13">
    <location>
        <begin position="170"/>
        <end position="398"/>
    </location>
</feature>
<reference evidence="15" key="1">
    <citation type="journal article" date="2011" name="Proc. Natl. Acad. Sci. U.S.A.">
        <title>Obligate biotrophy features unraveled by the genomic analysis of rust fungi.</title>
        <authorList>
            <person name="Duplessis S."/>
            <person name="Cuomo C.A."/>
            <person name="Lin Y.-C."/>
            <person name="Aerts A."/>
            <person name="Tisserant E."/>
            <person name="Veneault-Fourrey C."/>
            <person name="Joly D.L."/>
            <person name="Hacquard S."/>
            <person name="Amselem J."/>
            <person name="Cantarel B.L."/>
            <person name="Chiu R."/>
            <person name="Coutinho P.M."/>
            <person name="Feau N."/>
            <person name="Field M."/>
            <person name="Frey P."/>
            <person name="Gelhaye E."/>
            <person name="Goldberg J."/>
            <person name="Grabherr M.G."/>
            <person name="Kodira C.D."/>
            <person name="Kohler A."/>
            <person name="Kuees U."/>
            <person name="Lindquist E.A."/>
            <person name="Lucas S.M."/>
            <person name="Mago R."/>
            <person name="Mauceli E."/>
            <person name="Morin E."/>
            <person name="Murat C."/>
            <person name="Pangilinan J.L."/>
            <person name="Park R."/>
            <person name="Pearson M."/>
            <person name="Quesneville H."/>
            <person name="Rouhier N."/>
            <person name="Sakthikumar S."/>
            <person name="Salamov A.A."/>
            <person name="Schmutz J."/>
            <person name="Selles B."/>
            <person name="Shapiro H."/>
            <person name="Tanguay P."/>
            <person name="Tuskan G.A."/>
            <person name="Henrissat B."/>
            <person name="Van de Peer Y."/>
            <person name="Rouze P."/>
            <person name="Ellis J.G."/>
            <person name="Dodds P.N."/>
            <person name="Schein J.E."/>
            <person name="Zhong S."/>
            <person name="Hamelin R.C."/>
            <person name="Grigoriev I.V."/>
            <person name="Szabo L.J."/>
            <person name="Martin F."/>
        </authorList>
    </citation>
    <scope>NUCLEOTIDE SEQUENCE [LARGE SCALE GENOMIC DNA]</scope>
    <source>
        <strain evidence="15">98AG31 / pathotype 3-4-7</strain>
    </source>
</reference>
<evidence type="ECO:0000259" key="13">
    <source>
        <dbReference type="Pfam" id="PF00266"/>
    </source>
</evidence>
<keyword evidence="8" id="KW-0663">Pyridoxal phosphate</keyword>
<dbReference type="GO" id="GO:0004648">
    <property type="term" value="F:O-phospho-L-serine:2-oxoglutarate aminotransferase activity"/>
    <property type="evidence" value="ECO:0007669"/>
    <property type="project" value="UniProtKB-EC"/>
</dbReference>
<dbReference type="InterPro" id="IPR015424">
    <property type="entry name" value="PyrdxlP-dep_Trfase"/>
</dbReference>
<keyword evidence="6" id="KW-0028">Amino-acid biosynthesis</keyword>
<dbReference type="NCBIfam" id="NF003764">
    <property type="entry name" value="PRK05355.1"/>
    <property type="match status" value="1"/>
</dbReference>
<keyword evidence="9" id="KW-0718">Serine biosynthesis</keyword>
<dbReference type="FunCoup" id="F4RZR3">
    <property type="interactions" value="383"/>
</dbReference>
<dbReference type="InterPro" id="IPR000192">
    <property type="entry name" value="Aminotrans_V_dom"/>
</dbReference>
<keyword evidence="5" id="KW-0032">Aminotransferase</keyword>
<dbReference type="InterPro" id="IPR022278">
    <property type="entry name" value="Pser_aminoTfrase"/>
</dbReference>
<evidence type="ECO:0000313" key="15">
    <source>
        <dbReference type="Proteomes" id="UP000001072"/>
    </source>
</evidence>
<keyword evidence="7" id="KW-0808">Transferase</keyword>
<dbReference type="FunFam" id="3.90.1150.10:FF:000006">
    <property type="entry name" value="Phosphoserine aminotransferase"/>
    <property type="match status" value="1"/>
</dbReference>
<comment type="pathway">
    <text evidence="2">Amino-acid biosynthesis; L-serine biosynthesis; L-serine from 3-phospho-D-glycerate: step 2/3.</text>
</comment>
<name>F4RZR3_MELLP</name>
<dbReference type="PANTHER" id="PTHR43247">
    <property type="entry name" value="PHOSPHOSERINE AMINOTRANSFERASE"/>
    <property type="match status" value="1"/>
</dbReference>
<dbReference type="EC" id="2.6.1.52" evidence="4"/>
<dbReference type="Gene3D" id="3.90.1150.10">
    <property type="entry name" value="Aspartate Aminotransferase, domain 1"/>
    <property type="match status" value="1"/>
</dbReference>